<dbReference type="InterPro" id="IPR003439">
    <property type="entry name" value="ABC_transporter-like_ATP-bd"/>
</dbReference>
<dbReference type="RefSeq" id="WP_286679317.1">
    <property type="nucleotide sequence ID" value="NZ_MNXI01000143.1"/>
</dbReference>
<dbReference type="Proteomes" id="UP000230956">
    <property type="component" value="Unassembled WGS sequence"/>
</dbReference>
<dbReference type="InterPro" id="IPR027417">
    <property type="entry name" value="P-loop_NTPase"/>
</dbReference>
<evidence type="ECO:0000256" key="3">
    <source>
        <dbReference type="ARBA" id="ARBA00022448"/>
    </source>
</evidence>
<dbReference type="InterPro" id="IPR025302">
    <property type="entry name" value="DrrA1/2-like_C"/>
</dbReference>
<dbReference type="SUPFAM" id="SSF52540">
    <property type="entry name" value="P-loop containing nucleoside triphosphate hydrolases"/>
    <property type="match status" value="1"/>
</dbReference>
<protein>
    <submittedName>
        <fullName evidence="8">Multidrug ABC transporter ATP-binding protein</fullName>
    </submittedName>
</protein>
<evidence type="ECO:0000256" key="6">
    <source>
        <dbReference type="ARBA" id="ARBA00023251"/>
    </source>
</evidence>
<comment type="similarity">
    <text evidence="2">Belongs to the ABC transporter superfamily.</text>
</comment>
<dbReference type="InterPro" id="IPR003593">
    <property type="entry name" value="AAA+_ATPase"/>
</dbReference>
<evidence type="ECO:0000259" key="7">
    <source>
        <dbReference type="PROSITE" id="PS50893"/>
    </source>
</evidence>
<dbReference type="Pfam" id="PF00005">
    <property type="entry name" value="ABC_tran"/>
    <property type="match status" value="1"/>
</dbReference>
<dbReference type="InterPro" id="IPR050763">
    <property type="entry name" value="ABC_transporter_ATP-binding"/>
</dbReference>
<dbReference type="EMBL" id="PFNG01000084">
    <property type="protein sequence ID" value="PIZ40669.1"/>
    <property type="molecule type" value="Genomic_DNA"/>
</dbReference>
<proteinExistence type="inferred from homology"/>
<dbReference type="SMART" id="SM00382">
    <property type="entry name" value="AAA"/>
    <property type="match status" value="1"/>
</dbReference>
<gene>
    <name evidence="8" type="ORF">COY37_03380</name>
</gene>
<organism evidence="8 9">
    <name type="scientific">Candidatus Aquicultor secundus</name>
    <dbReference type="NCBI Taxonomy" id="1973895"/>
    <lineage>
        <taxon>Bacteria</taxon>
        <taxon>Bacillati</taxon>
        <taxon>Actinomycetota</taxon>
        <taxon>Candidatus Aquicultoria</taxon>
        <taxon>Candidatus Aquicultorales</taxon>
        <taxon>Candidatus Aquicultoraceae</taxon>
        <taxon>Candidatus Aquicultor</taxon>
    </lineage>
</organism>
<evidence type="ECO:0000256" key="1">
    <source>
        <dbReference type="ARBA" id="ARBA00004202"/>
    </source>
</evidence>
<dbReference type="PROSITE" id="PS00211">
    <property type="entry name" value="ABC_TRANSPORTER_1"/>
    <property type="match status" value="1"/>
</dbReference>
<evidence type="ECO:0000313" key="9">
    <source>
        <dbReference type="Proteomes" id="UP000230956"/>
    </source>
</evidence>
<dbReference type="PANTHER" id="PTHR42711:SF5">
    <property type="entry name" value="ABC TRANSPORTER ATP-BINDING PROTEIN NATA"/>
    <property type="match status" value="1"/>
</dbReference>
<sequence length="318" mass="35602">MSNYIIETDNLIVEFPSVRAVDGVSIRVEEGEIFGLVGPDGAGKTTTIRVLATILKPTSGKVLLMGKDILRDARAVRGKIGYMSQKFNLYGDLTVEENLRFFADVYSLSESERRTRMKELLHFARLEEFTSRRADFLSGGMKQKLALACTLIYEPTILFLDEPTTGVDPVSRREFWAILSELRSRGITLFVSTPYMDEAERCSTVAFMDSGRIDVCDTPKSIKASFSGEVVELIARPQRETQRLVKDLHYVLDVEIYGERLQLTVSNAEDAAERLKHDLAGKVELVSVIPKAPTMESAFIEMIKKSNKSNKSGKKSRG</sequence>
<evidence type="ECO:0000256" key="2">
    <source>
        <dbReference type="ARBA" id="ARBA00005417"/>
    </source>
</evidence>
<dbReference type="Gene3D" id="3.40.50.300">
    <property type="entry name" value="P-loop containing nucleotide triphosphate hydrolases"/>
    <property type="match status" value="1"/>
</dbReference>
<keyword evidence="5 8" id="KW-0067">ATP-binding</keyword>
<comment type="caution">
    <text evidence="8">The sequence shown here is derived from an EMBL/GenBank/DDBJ whole genome shotgun (WGS) entry which is preliminary data.</text>
</comment>
<evidence type="ECO:0000256" key="4">
    <source>
        <dbReference type="ARBA" id="ARBA00022741"/>
    </source>
</evidence>
<keyword evidence="6" id="KW-0046">Antibiotic resistance</keyword>
<accession>A0A2M7T977</accession>
<dbReference type="GO" id="GO:0016887">
    <property type="term" value="F:ATP hydrolysis activity"/>
    <property type="evidence" value="ECO:0007669"/>
    <property type="project" value="InterPro"/>
</dbReference>
<keyword evidence="4" id="KW-0547">Nucleotide-binding</keyword>
<reference evidence="9" key="1">
    <citation type="submission" date="2017-09" db="EMBL/GenBank/DDBJ databases">
        <title>Depth-based differentiation of microbial function through sediment-hosted aquifers and enrichment of novel symbionts in the deep terrestrial subsurface.</title>
        <authorList>
            <person name="Probst A.J."/>
            <person name="Ladd B."/>
            <person name="Jarett J.K."/>
            <person name="Geller-Mcgrath D.E."/>
            <person name="Sieber C.M.K."/>
            <person name="Emerson J.B."/>
            <person name="Anantharaman K."/>
            <person name="Thomas B.C."/>
            <person name="Malmstrom R."/>
            <person name="Stieglmeier M."/>
            <person name="Klingl A."/>
            <person name="Woyke T."/>
            <person name="Ryan C.M."/>
            <person name="Banfield J.F."/>
        </authorList>
    </citation>
    <scope>NUCLEOTIDE SEQUENCE [LARGE SCALE GENOMIC DNA]</scope>
</reference>
<dbReference type="GO" id="GO:0005524">
    <property type="term" value="F:ATP binding"/>
    <property type="evidence" value="ECO:0007669"/>
    <property type="project" value="UniProtKB-KW"/>
</dbReference>
<dbReference type="Pfam" id="PF13732">
    <property type="entry name" value="DrrA1-3_C"/>
    <property type="match status" value="1"/>
</dbReference>
<evidence type="ECO:0000313" key="8">
    <source>
        <dbReference type="EMBL" id="PIZ40669.1"/>
    </source>
</evidence>
<name>A0A2M7T977_9ACTN</name>
<dbReference type="PANTHER" id="PTHR42711">
    <property type="entry name" value="ABC TRANSPORTER ATP-BINDING PROTEIN"/>
    <property type="match status" value="1"/>
</dbReference>
<dbReference type="PROSITE" id="PS50893">
    <property type="entry name" value="ABC_TRANSPORTER_2"/>
    <property type="match status" value="1"/>
</dbReference>
<dbReference type="AlphaFoldDB" id="A0A2M7T977"/>
<dbReference type="CDD" id="cd03230">
    <property type="entry name" value="ABC_DR_subfamily_A"/>
    <property type="match status" value="1"/>
</dbReference>
<feature type="domain" description="ABC transporter" evidence="7">
    <location>
        <begin position="6"/>
        <end position="235"/>
    </location>
</feature>
<dbReference type="GO" id="GO:0046677">
    <property type="term" value="P:response to antibiotic"/>
    <property type="evidence" value="ECO:0007669"/>
    <property type="project" value="UniProtKB-KW"/>
</dbReference>
<comment type="subcellular location">
    <subcellularLocation>
        <location evidence="1">Cell membrane</location>
        <topology evidence="1">Peripheral membrane protein</topology>
    </subcellularLocation>
</comment>
<keyword evidence="3" id="KW-0813">Transport</keyword>
<dbReference type="GO" id="GO:0005886">
    <property type="term" value="C:plasma membrane"/>
    <property type="evidence" value="ECO:0007669"/>
    <property type="project" value="UniProtKB-SubCell"/>
</dbReference>
<evidence type="ECO:0000256" key="5">
    <source>
        <dbReference type="ARBA" id="ARBA00022840"/>
    </source>
</evidence>
<dbReference type="InterPro" id="IPR017871">
    <property type="entry name" value="ABC_transporter-like_CS"/>
</dbReference>